<name>A0ABQ6NE63_9STRA</name>
<proteinExistence type="predicted"/>
<dbReference type="InterPro" id="IPR023210">
    <property type="entry name" value="NADP_OxRdtase_dom"/>
</dbReference>
<accession>A0ABQ6NE63</accession>
<dbReference type="Pfam" id="PF00248">
    <property type="entry name" value="Aldo_ket_red"/>
    <property type="match status" value="1"/>
</dbReference>
<feature type="domain" description="NADP-dependent oxidoreductase" evidence="1">
    <location>
        <begin position="116"/>
        <end position="337"/>
    </location>
</feature>
<dbReference type="InterPro" id="IPR053135">
    <property type="entry name" value="AKR2_Oxidoreductase"/>
</dbReference>
<dbReference type="Gene3D" id="3.20.20.100">
    <property type="entry name" value="NADP-dependent oxidoreductase domain"/>
    <property type="match status" value="1"/>
</dbReference>
<protein>
    <recommendedName>
        <fullName evidence="1">NADP-dependent oxidoreductase domain-containing protein</fullName>
    </recommendedName>
</protein>
<sequence>MDYSCFAPPAAPSADQTAISSNPACTVAMDFFSTAAITALYPSISGYAKDAERDATYYGRMYKAYSAVHSAVFNGGTNTEAVLANLDEKYSLILDPSKGKVPKVPFGKTGIMMPVLTLGCMRFQETWNGAKFTDVKDIDAACQANLKAILVHALERGVNHIETARGYGASELQLGQAIKEVLEDETLPYKREDLIIQSKIGCMETNEEFLTTLEKSFEYMKVSYFDLVSFHGAGNKESDYERIFGEGGLYSAIKPYLDDGRIKNLGFSTHGPTASICKLIATDKFDYVNLHYHWCGSYTASGHAPTEADCGHGNESAVKMCRVRQMGVFCISPVDKGGGVHNASYKLRGMTEAQGMDPVEYSVAWTIGRHDTQTIGCARPEDLDEVFLAATKSADADYRARVEAVESSVTAALDAVHGAAWAKTWHVGLPTCFESDSGVSFGAYVWFYNLLHALGMHWYVEQRHSTGVNNLKKFSPLAEEGKSRDELMKDWGFMPGNEPTATADYSEVLKDVPPENLERVKSILAGFKTLVDEFGAKDECKSVDMRPWKAFPER</sequence>
<dbReference type="PANTHER" id="PTHR43312">
    <property type="entry name" value="D-THREO-ALDOSE 1-DEHYDROGENASE"/>
    <property type="match status" value="1"/>
</dbReference>
<evidence type="ECO:0000313" key="3">
    <source>
        <dbReference type="Proteomes" id="UP001165060"/>
    </source>
</evidence>
<reference evidence="2 3" key="1">
    <citation type="journal article" date="2023" name="Commun. Biol.">
        <title>Genome analysis of Parmales, the sister group of diatoms, reveals the evolutionary specialization of diatoms from phago-mixotrophs to photoautotrophs.</title>
        <authorList>
            <person name="Ban H."/>
            <person name="Sato S."/>
            <person name="Yoshikawa S."/>
            <person name="Yamada K."/>
            <person name="Nakamura Y."/>
            <person name="Ichinomiya M."/>
            <person name="Sato N."/>
            <person name="Blanc-Mathieu R."/>
            <person name="Endo H."/>
            <person name="Kuwata A."/>
            <person name="Ogata H."/>
        </authorList>
    </citation>
    <scope>NUCLEOTIDE SEQUENCE [LARGE SCALE GENOMIC DNA]</scope>
</reference>
<evidence type="ECO:0000313" key="2">
    <source>
        <dbReference type="EMBL" id="GMI58408.1"/>
    </source>
</evidence>
<dbReference type="EMBL" id="BRYB01006470">
    <property type="protein sequence ID" value="GMI58408.1"/>
    <property type="molecule type" value="Genomic_DNA"/>
</dbReference>
<gene>
    <name evidence="2" type="ORF">TeGR_g1535</name>
</gene>
<organism evidence="2 3">
    <name type="scientific">Tetraparma gracilis</name>
    <dbReference type="NCBI Taxonomy" id="2962635"/>
    <lineage>
        <taxon>Eukaryota</taxon>
        <taxon>Sar</taxon>
        <taxon>Stramenopiles</taxon>
        <taxon>Ochrophyta</taxon>
        <taxon>Bolidophyceae</taxon>
        <taxon>Parmales</taxon>
        <taxon>Triparmaceae</taxon>
        <taxon>Tetraparma</taxon>
    </lineage>
</organism>
<dbReference type="PANTHER" id="PTHR43312:SF2">
    <property type="entry name" value="OXIDOREDUCTASE"/>
    <property type="match status" value="1"/>
</dbReference>
<evidence type="ECO:0000259" key="1">
    <source>
        <dbReference type="Pfam" id="PF00248"/>
    </source>
</evidence>
<dbReference type="InterPro" id="IPR036812">
    <property type="entry name" value="NAD(P)_OxRdtase_dom_sf"/>
</dbReference>
<keyword evidence="3" id="KW-1185">Reference proteome</keyword>
<dbReference type="Proteomes" id="UP001165060">
    <property type="component" value="Unassembled WGS sequence"/>
</dbReference>
<dbReference type="SUPFAM" id="SSF51430">
    <property type="entry name" value="NAD(P)-linked oxidoreductase"/>
    <property type="match status" value="1"/>
</dbReference>
<comment type="caution">
    <text evidence="2">The sequence shown here is derived from an EMBL/GenBank/DDBJ whole genome shotgun (WGS) entry which is preliminary data.</text>
</comment>